<sequence length="60" mass="6624">MLGLKTFALQIGNALKDLHNLAMEMNQFAKGDCELIKSLFAATLPKTLAMREAVCRNIQS</sequence>
<protein>
    <submittedName>
        <fullName evidence="1">Conjugative relaxosome accessory transposon family protein</fullName>
    </submittedName>
</protein>
<organism evidence="1 2">
    <name type="scientific">Orientia chuto str. Dubai</name>
    <dbReference type="NCBI Taxonomy" id="1359168"/>
    <lineage>
        <taxon>Bacteria</taxon>
        <taxon>Pseudomonadati</taxon>
        <taxon>Pseudomonadota</taxon>
        <taxon>Alphaproteobacteria</taxon>
        <taxon>Rickettsiales</taxon>
        <taxon>Rickettsiaceae</taxon>
        <taxon>Rickettsieae</taxon>
        <taxon>Orientia</taxon>
    </lineage>
</organism>
<name>A0A0F3MM39_9RICK</name>
<dbReference type="STRING" id="1359168.OCHUTO_0760"/>
<proteinExistence type="predicted"/>
<accession>A0A0F3MM39</accession>
<evidence type="ECO:0000313" key="2">
    <source>
        <dbReference type="Proteomes" id="UP000033616"/>
    </source>
</evidence>
<keyword evidence="2" id="KW-1185">Reference proteome</keyword>
<dbReference type="RefSeq" id="WP_052694634.1">
    <property type="nucleotide sequence ID" value="NZ_LANP01000019.1"/>
</dbReference>
<evidence type="ECO:0000313" key="1">
    <source>
        <dbReference type="EMBL" id="KJV55644.1"/>
    </source>
</evidence>
<reference evidence="1 2" key="1">
    <citation type="submission" date="2015-02" db="EMBL/GenBank/DDBJ databases">
        <title>Genome Sequencing of Rickettsiales.</title>
        <authorList>
            <person name="Daugherty S.C."/>
            <person name="Su Q."/>
            <person name="Abolude K."/>
            <person name="Beier-Sexton M."/>
            <person name="Carlyon J.A."/>
            <person name="Carter R."/>
            <person name="Day N.P."/>
            <person name="Dumler S.J."/>
            <person name="Dyachenko V."/>
            <person name="Godinez A."/>
            <person name="Kurtti T.J."/>
            <person name="Lichay M."/>
            <person name="Mullins K.E."/>
            <person name="Ott S."/>
            <person name="Pappas-Brown V."/>
            <person name="Paris D.H."/>
            <person name="Patel P."/>
            <person name="Richards A.L."/>
            <person name="Sadzewicz L."/>
            <person name="Sears K."/>
            <person name="Seidman D."/>
            <person name="Sengamalay N."/>
            <person name="Stenos J."/>
            <person name="Tallon L.J."/>
            <person name="Vincent G."/>
            <person name="Fraser C.M."/>
            <person name="Munderloh U."/>
            <person name="Dunning-Hotopp J.C."/>
        </authorList>
    </citation>
    <scope>NUCLEOTIDE SEQUENCE [LARGE SCALE GENOMIC DNA]</scope>
    <source>
        <strain evidence="1 2">Fuller</strain>
    </source>
</reference>
<dbReference type="EMBL" id="LANP01000019">
    <property type="protein sequence ID" value="KJV55644.1"/>
    <property type="molecule type" value="Genomic_DNA"/>
</dbReference>
<dbReference type="Proteomes" id="UP000033616">
    <property type="component" value="Unassembled WGS sequence"/>
</dbReference>
<dbReference type="AlphaFoldDB" id="A0A0F3MM39"/>
<dbReference type="PATRIC" id="fig|1359168.3.peg.395"/>
<comment type="caution">
    <text evidence="1">The sequence shown here is derived from an EMBL/GenBank/DDBJ whole genome shotgun (WGS) entry which is preliminary data.</text>
</comment>
<gene>
    <name evidence="1" type="ORF">OCHUTO_0760</name>
</gene>